<dbReference type="Pfam" id="PF13966">
    <property type="entry name" value="zf-RVT"/>
    <property type="match status" value="1"/>
</dbReference>
<organism evidence="2 3">
    <name type="scientific">Brassica oleracea var. oleracea</name>
    <dbReference type="NCBI Taxonomy" id="109376"/>
    <lineage>
        <taxon>Eukaryota</taxon>
        <taxon>Viridiplantae</taxon>
        <taxon>Streptophyta</taxon>
        <taxon>Embryophyta</taxon>
        <taxon>Tracheophyta</taxon>
        <taxon>Spermatophyta</taxon>
        <taxon>Magnoliopsida</taxon>
        <taxon>eudicotyledons</taxon>
        <taxon>Gunneridae</taxon>
        <taxon>Pentapetalae</taxon>
        <taxon>rosids</taxon>
        <taxon>malvids</taxon>
        <taxon>Brassicales</taxon>
        <taxon>Brassicaceae</taxon>
        <taxon>Brassiceae</taxon>
        <taxon>Brassica</taxon>
    </lineage>
</organism>
<dbReference type="InterPro" id="IPR026960">
    <property type="entry name" value="RVT-Znf"/>
</dbReference>
<feature type="domain" description="Reverse transcriptase zinc-binding" evidence="1">
    <location>
        <begin position="218"/>
        <end position="300"/>
    </location>
</feature>
<dbReference type="EnsemblPlants" id="Bo5g118750.1">
    <property type="protein sequence ID" value="Bo5g118750.1"/>
    <property type="gene ID" value="Bo5g118750"/>
</dbReference>
<proteinExistence type="predicted"/>
<sequence>MRVSEANQLLQAVQVQVMQSPTPQLFELEKQALERWNFLRVIEESYFKKRSRVNWLKEGDQDTTYFYRIVQTRLRYYLLLSDRSAWFVEEVLQGNLSNLWTTTPNRRFSWQVNKLLKLSPLLYQWIKLRVGNGLSCRFWTDNWSEVGSMRQHLQLGSTSLGIPAQATLASLYTNGTWQIPPARSESQVEVHAILTTIHLNEEEDTYVWEIEGRQSSRYSIGKVYYHLMQHGPSVPWHQTVWNKGGIPRQSFLSWLLVLDRCPTRDRLIGWGLGTSPLCLLCNVQPESRNHLFFECSYTWEILSYLFQRCTQTPERDWSRVLDQLQHLNRRSPLERNFRLHRQTFRPPSSLIRQIDRQIKDRILSLRTSNPAVSSIMMQRWLA</sequence>
<name>A0A0D3CIX9_BRAOL</name>
<evidence type="ECO:0000313" key="2">
    <source>
        <dbReference type="EnsemblPlants" id="Bo5g118750.1"/>
    </source>
</evidence>
<dbReference type="eggNOG" id="KOG1075">
    <property type="taxonomic scope" value="Eukaryota"/>
</dbReference>
<evidence type="ECO:0000313" key="3">
    <source>
        <dbReference type="Proteomes" id="UP000032141"/>
    </source>
</evidence>
<reference evidence="2 3" key="1">
    <citation type="journal article" date="2014" name="Genome Biol.">
        <title>Transcriptome and methylome profiling reveals relics of genome dominance in the mesopolyploid Brassica oleracea.</title>
        <authorList>
            <person name="Parkin I.A."/>
            <person name="Koh C."/>
            <person name="Tang H."/>
            <person name="Robinson S.J."/>
            <person name="Kagale S."/>
            <person name="Clarke W.E."/>
            <person name="Town C.D."/>
            <person name="Nixon J."/>
            <person name="Krishnakumar V."/>
            <person name="Bidwell S.L."/>
            <person name="Denoeud F."/>
            <person name="Belcram H."/>
            <person name="Links M.G."/>
            <person name="Just J."/>
            <person name="Clarke C."/>
            <person name="Bender T."/>
            <person name="Huebert T."/>
            <person name="Mason A.S."/>
            <person name="Pires J.C."/>
            <person name="Barker G."/>
            <person name="Moore J."/>
            <person name="Walley P.G."/>
            <person name="Manoli S."/>
            <person name="Batley J."/>
            <person name="Edwards D."/>
            <person name="Nelson M.N."/>
            <person name="Wang X."/>
            <person name="Paterson A.H."/>
            <person name="King G."/>
            <person name="Bancroft I."/>
            <person name="Chalhoub B."/>
            <person name="Sharpe A.G."/>
        </authorList>
    </citation>
    <scope>NUCLEOTIDE SEQUENCE</scope>
    <source>
        <strain evidence="2 3">cv. TO1000</strain>
    </source>
</reference>
<accession>A0A0D3CIX9</accession>
<dbReference type="HOGENOM" id="CLU_724330_0_0_1"/>
<protein>
    <recommendedName>
        <fullName evidence="1">Reverse transcriptase zinc-binding domain-containing protein</fullName>
    </recommendedName>
</protein>
<dbReference type="Proteomes" id="UP000032141">
    <property type="component" value="Chromosome C5"/>
</dbReference>
<dbReference type="AlphaFoldDB" id="A0A0D3CIX9"/>
<reference evidence="2" key="2">
    <citation type="submission" date="2015-03" db="UniProtKB">
        <authorList>
            <consortium name="EnsemblPlants"/>
        </authorList>
    </citation>
    <scope>IDENTIFICATION</scope>
</reference>
<dbReference type="Gramene" id="Bo5g118750.1">
    <property type="protein sequence ID" value="Bo5g118750.1"/>
    <property type="gene ID" value="Bo5g118750"/>
</dbReference>
<evidence type="ECO:0000259" key="1">
    <source>
        <dbReference type="Pfam" id="PF13966"/>
    </source>
</evidence>
<keyword evidence="3" id="KW-1185">Reference proteome</keyword>